<accession>A0A9Q1R1I8</accession>
<name>A0A9Q1R1I8_9SOLA</name>
<dbReference type="GO" id="GO:0007131">
    <property type="term" value="P:reciprocal meiotic recombination"/>
    <property type="evidence" value="ECO:0007669"/>
    <property type="project" value="TreeGrafter"/>
</dbReference>
<feature type="compositionally biased region" description="Polar residues" evidence="3">
    <location>
        <begin position="725"/>
        <end position="735"/>
    </location>
</feature>
<evidence type="ECO:0000256" key="3">
    <source>
        <dbReference type="SAM" id="MobiDB-lite"/>
    </source>
</evidence>
<dbReference type="OrthoDB" id="783434at2759"/>
<dbReference type="Proteomes" id="UP001152561">
    <property type="component" value="Unassembled WGS sequence"/>
</dbReference>
<organism evidence="4 5">
    <name type="scientific">Anisodus acutangulus</name>
    <dbReference type="NCBI Taxonomy" id="402998"/>
    <lineage>
        <taxon>Eukaryota</taxon>
        <taxon>Viridiplantae</taxon>
        <taxon>Streptophyta</taxon>
        <taxon>Embryophyta</taxon>
        <taxon>Tracheophyta</taxon>
        <taxon>Spermatophyta</taxon>
        <taxon>Magnoliopsida</taxon>
        <taxon>eudicotyledons</taxon>
        <taxon>Gunneridae</taxon>
        <taxon>Pentapetalae</taxon>
        <taxon>asterids</taxon>
        <taxon>lamiids</taxon>
        <taxon>Solanales</taxon>
        <taxon>Solanaceae</taxon>
        <taxon>Solanoideae</taxon>
        <taxon>Hyoscyameae</taxon>
        <taxon>Anisodus</taxon>
    </lineage>
</organism>
<evidence type="ECO:0008006" key="6">
    <source>
        <dbReference type="Google" id="ProtNLM"/>
    </source>
</evidence>
<sequence>MSKLLGLSGMKGLDHFKSLGSGLGAAKSMSISTHMFSDMASAGSFANLKLTAEKLLKEQASAKTDLQLASSKLKKLTEDVRMLEEKLQNAYNENAKLKVKQKEDEKLWKGLESKFSSTKTLCDQLTETLQHLANVVQDAEKDKASFEDRQSATSVVIDNLQDNMKALSLRLESSEETVRNCKKELNELGIEKEKMESYFRVEQSKSISVLEEKDAMIKEFEATVAVNGLAVETLKSKLEELHLESRLKEDELEDLRTAKKNLEKEKSDLVSKNSDFAKQLDTSLQEIKNLNEFVNDMLVKFTDLDSQSLAFVEKIIQLNALFDSGFEMMRKKGELAAQHAQQKFGKLQDQYTSITTEKNALQLANKDLKDNVSALQKEQENAMVQYAEESRLAEDQIRKLESEVELLLSKKMEMEVLISKLQENIVTLSENSKLSENEMQNLSLKLSEMETENKDHIRELQSDMQKKEDEIHLLRKEIDNYTETVDSLENHVTEIHNKLEEKEQLVQELQDRDKQLEAEREKIQASLLAAESNLAESKKQYDQMLESKQLELSRHLKELSQKNDQAINDIRRRYDLEKLESINLEKEKAEKIVGEMEKNCELKLLECREESKQNLKRVQEEHANLVCHIQQEHSKKEMSLVASHNEELKRARIQYENELGERTNSMRNEHEAQLRALRLEHEDDCRRQQEELDMQKSKEEKQRALLQLQWKVMGNNPEEEEVTSKKNYSGSVTKRNQPDSGKRSQLAPVRSEAKDVDSHYLVGSQTPVSNLLRKVEQVNTGSLPKHSRKVTRHEYEVETTNGRTITKRRKTKSTVMFDDPSNHKKKRTPKVKTSREVIRGIKGGGHPKPANIGDLFSEGSLNPYADDPYAFD</sequence>
<reference evidence="5" key="1">
    <citation type="journal article" date="2023" name="Proc. Natl. Acad. Sci. U.S.A.">
        <title>Genomic and structural basis for evolution of tropane alkaloid biosynthesis.</title>
        <authorList>
            <person name="Wanga Y.-J."/>
            <person name="Taina T."/>
            <person name="Yua J.-Y."/>
            <person name="Lia J."/>
            <person name="Xua B."/>
            <person name="Chenc J."/>
            <person name="D'Auriad J.C."/>
            <person name="Huanga J.-P."/>
            <person name="Huanga S.-X."/>
        </authorList>
    </citation>
    <scope>NUCLEOTIDE SEQUENCE [LARGE SCALE GENOMIC DNA]</scope>
    <source>
        <strain evidence="5">cv. KIB-2019</strain>
    </source>
</reference>
<keyword evidence="5" id="KW-1185">Reference proteome</keyword>
<evidence type="ECO:0000313" key="5">
    <source>
        <dbReference type="Proteomes" id="UP001152561"/>
    </source>
</evidence>
<evidence type="ECO:0000256" key="1">
    <source>
        <dbReference type="ARBA" id="ARBA00023054"/>
    </source>
</evidence>
<protein>
    <recommendedName>
        <fullName evidence="6">Synaptonemal complex protein 1</fullName>
    </recommendedName>
</protein>
<proteinExistence type="predicted"/>
<feature type="coiled-coil region" evidence="2">
    <location>
        <begin position="66"/>
        <end position="191"/>
    </location>
</feature>
<comment type="caution">
    <text evidence="4">The sequence shown here is derived from an EMBL/GenBank/DDBJ whole genome shotgun (WGS) entry which is preliminary data.</text>
</comment>
<keyword evidence="1 2" id="KW-0175">Coiled coil</keyword>
<dbReference type="PANTHER" id="PTHR23160">
    <property type="entry name" value="SYNAPTONEMAL COMPLEX PROTEIN-RELATED"/>
    <property type="match status" value="1"/>
</dbReference>
<feature type="region of interest" description="Disordered" evidence="3">
    <location>
        <begin position="809"/>
        <end position="872"/>
    </location>
</feature>
<feature type="coiled-coil region" evidence="2">
    <location>
        <begin position="231"/>
        <end position="279"/>
    </location>
</feature>
<dbReference type="AlphaFoldDB" id="A0A9Q1R1I8"/>
<feature type="compositionally biased region" description="Basic residues" evidence="3">
    <location>
        <begin position="823"/>
        <end position="832"/>
    </location>
</feature>
<feature type="region of interest" description="Disordered" evidence="3">
    <location>
        <begin position="716"/>
        <end position="759"/>
    </location>
</feature>
<dbReference type="PANTHER" id="PTHR23160:SF3">
    <property type="entry name" value="SYNAPTONEMAL COMPLEX PROTEIN 1-RELATED"/>
    <property type="match status" value="1"/>
</dbReference>
<feature type="coiled-coil region" evidence="2">
    <location>
        <begin position="358"/>
        <end position="707"/>
    </location>
</feature>
<gene>
    <name evidence="4" type="ORF">K7X08_014764</name>
</gene>
<evidence type="ECO:0000256" key="2">
    <source>
        <dbReference type="SAM" id="Coils"/>
    </source>
</evidence>
<evidence type="ECO:0000313" key="4">
    <source>
        <dbReference type="EMBL" id="KAJ8538224.1"/>
    </source>
</evidence>
<dbReference type="EMBL" id="JAJAGQ010000017">
    <property type="protein sequence ID" value="KAJ8538224.1"/>
    <property type="molecule type" value="Genomic_DNA"/>
</dbReference>